<reference evidence="16 17" key="1">
    <citation type="submission" date="2020-08" db="EMBL/GenBank/DDBJ databases">
        <title>Genome sequence of Weissella diestrammenae KACC 16890T.</title>
        <authorList>
            <person name="Hyun D.-W."/>
            <person name="Bae J.-W."/>
        </authorList>
    </citation>
    <scope>NUCLEOTIDE SEQUENCE [LARGE SCALE GENOMIC DNA]</scope>
    <source>
        <strain evidence="16 17">KACC 16890</strain>
    </source>
</reference>
<dbReference type="GO" id="GO:0009986">
    <property type="term" value="C:cell surface"/>
    <property type="evidence" value="ECO:0007669"/>
    <property type="project" value="TreeGrafter"/>
</dbReference>
<dbReference type="AlphaFoldDB" id="A0A7G9T3M1"/>
<evidence type="ECO:0000259" key="15">
    <source>
        <dbReference type="Pfam" id="PF00150"/>
    </source>
</evidence>
<dbReference type="SUPFAM" id="SSF51445">
    <property type="entry name" value="(Trans)glycosidases"/>
    <property type="match status" value="1"/>
</dbReference>
<accession>A0A7G9T3M1</accession>
<evidence type="ECO:0000256" key="9">
    <source>
        <dbReference type="ARBA" id="ARBA00023295"/>
    </source>
</evidence>
<keyword evidence="10" id="KW-0961">Cell wall biogenesis/degradation</keyword>
<comment type="subcellular location">
    <subcellularLocation>
        <location evidence="1">Cell membrane</location>
        <topology evidence="1">Single-pass type II membrane protein</topology>
    </subcellularLocation>
</comment>
<dbReference type="EMBL" id="CP060724">
    <property type="protein sequence ID" value="QNN74696.1"/>
    <property type="molecule type" value="Genomic_DNA"/>
</dbReference>
<keyword evidence="9 13" id="KW-0326">Glycosidase</keyword>
<evidence type="ECO:0000256" key="10">
    <source>
        <dbReference type="ARBA" id="ARBA00023316"/>
    </source>
</evidence>
<evidence type="ECO:0000256" key="4">
    <source>
        <dbReference type="ARBA" id="ARBA00022801"/>
    </source>
</evidence>
<evidence type="ECO:0000313" key="16">
    <source>
        <dbReference type="EMBL" id="QNN74696.1"/>
    </source>
</evidence>
<gene>
    <name evidence="16" type="ORF">H9L19_04540</name>
</gene>
<dbReference type="Pfam" id="PF00150">
    <property type="entry name" value="Cellulase"/>
    <property type="match status" value="1"/>
</dbReference>
<dbReference type="GO" id="GO:0071555">
    <property type="term" value="P:cell wall organization"/>
    <property type="evidence" value="ECO:0007669"/>
    <property type="project" value="UniProtKB-KW"/>
</dbReference>
<dbReference type="GO" id="GO:0009251">
    <property type="term" value="P:glucan catabolic process"/>
    <property type="evidence" value="ECO:0007669"/>
    <property type="project" value="TreeGrafter"/>
</dbReference>
<sequence length="391" mass="44405">MIMGQVKGVNLGGWLVLEKWMAPQLFAGTDAEDEYYLPQALSKDVYEARMMMHRANFITEADFLRIASLGINTVRLPVPYFIFGDRQPFLGGIDTLDNAFNWAEKYGLQILLDLHTAPGSQNGFDNGGLTGVVTWAQQPEEVDFELSVLTRLAERYGQRQGLYGIEALNEPATQRAFDMVSNRYQAKEPAMAANNQAISFEFLYEFYTRVYAALRPILADDKIIMFHDGFDLTKWADFFTAHEFKNVVMDTHHYLMLAELAIGGSSYENYEQAMAVIGDNIAKLDAVVPVVVGEWSLFNSMALGQDSQGGVNPTQAEFKDEKGDDRASEADLRQIYNRLWELQIKTWGNASVGYFYWSYKMNIDTVNDSAWYGWDSWSLDRAMNKQWATTL</sequence>
<feature type="domain" description="Glycoside hydrolase family 5" evidence="15">
    <location>
        <begin position="57"/>
        <end position="301"/>
    </location>
</feature>
<evidence type="ECO:0000256" key="12">
    <source>
        <dbReference type="ARBA" id="ARBA00041260"/>
    </source>
</evidence>
<keyword evidence="2" id="KW-1003">Cell membrane</keyword>
<feature type="compositionally biased region" description="Polar residues" evidence="14">
    <location>
        <begin position="306"/>
        <end position="315"/>
    </location>
</feature>
<evidence type="ECO:0000256" key="11">
    <source>
        <dbReference type="ARBA" id="ARBA00037126"/>
    </source>
</evidence>
<evidence type="ECO:0000256" key="7">
    <source>
        <dbReference type="ARBA" id="ARBA00023136"/>
    </source>
</evidence>
<evidence type="ECO:0000256" key="13">
    <source>
        <dbReference type="RuleBase" id="RU361153"/>
    </source>
</evidence>
<dbReference type="PANTHER" id="PTHR31297:SF34">
    <property type="entry name" value="GLUCAN 1,3-BETA-GLUCOSIDASE 2"/>
    <property type="match status" value="1"/>
</dbReference>
<evidence type="ECO:0000256" key="8">
    <source>
        <dbReference type="ARBA" id="ARBA00023180"/>
    </source>
</evidence>
<dbReference type="Proteomes" id="UP000515800">
    <property type="component" value="Chromosome"/>
</dbReference>
<name>A0A7G9T3M1_9LACO</name>
<keyword evidence="17" id="KW-1185">Reference proteome</keyword>
<evidence type="ECO:0000256" key="3">
    <source>
        <dbReference type="ARBA" id="ARBA00022692"/>
    </source>
</evidence>
<dbReference type="InterPro" id="IPR001547">
    <property type="entry name" value="Glyco_hydro_5"/>
</dbReference>
<keyword evidence="7" id="KW-0472">Membrane</keyword>
<organism evidence="16 17">
    <name type="scientific">Weissella diestrammenae</name>
    <dbReference type="NCBI Taxonomy" id="1162633"/>
    <lineage>
        <taxon>Bacteria</taxon>
        <taxon>Bacillati</taxon>
        <taxon>Bacillota</taxon>
        <taxon>Bacilli</taxon>
        <taxon>Lactobacillales</taxon>
        <taxon>Lactobacillaceae</taxon>
        <taxon>Weissella</taxon>
    </lineage>
</organism>
<keyword evidence="6" id="KW-1133">Transmembrane helix</keyword>
<proteinExistence type="inferred from homology"/>
<protein>
    <recommendedName>
        <fullName evidence="12">Exo-1,3-beta-glucanase D</fullName>
    </recommendedName>
</protein>
<evidence type="ECO:0000256" key="14">
    <source>
        <dbReference type="SAM" id="MobiDB-lite"/>
    </source>
</evidence>
<dbReference type="KEGG" id="wdi:H9L19_04540"/>
<feature type="region of interest" description="Disordered" evidence="14">
    <location>
        <begin position="306"/>
        <end position="325"/>
    </location>
</feature>
<comment type="function">
    <text evidence="11">Glucosidase involved in the degradation of cellulosic biomass. Active on lichenan.</text>
</comment>
<evidence type="ECO:0000313" key="17">
    <source>
        <dbReference type="Proteomes" id="UP000515800"/>
    </source>
</evidence>
<dbReference type="PANTHER" id="PTHR31297">
    <property type="entry name" value="GLUCAN ENDO-1,6-BETA-GLUCOSIDASE B"/>
    <property type="match status" value="1"/>
</dbReference>
<evidence type="ECO:0000256" key="5">
    <source>
        <dbReference type="ARBA" id="ARBA00022968"/>
    </source>
</evidence>
<keyword evidence="3" id="KW-0812">Transmembrane</keyword>
<dbReference type="InterPro" id="IPR017853">
    <property type="entry name" value="GH"/>
</dbReference>
<dbReference type="GO" id="GO:0005886">
    <property type="term" value="C:plasma membrane"/>
    <property type="evidence" value="ECO:0007669"/>
    <property type="project" value="UniProtKB-SubCell"/>
</dbReference>
<keyword evidence="5" id="KW-0735">Signal-anchor</keyword>
<keyword evidence="4 13" id="KW-0378">Hydrolase</keyword>
<keyword evidence="8" id="KW-0325">Glycoprotein</keyword>
<dbReference type="GO" id="GO:0005576">
    <property type="term" value="C:extracellular region"/>
    <property type="evidence" value="ECO:0007669"/>
    <property type="project" value="TreeGrafter"/>
</dbReference>
<dbReference type="Gene3D" id="3.20.20.80">
    <property type="entry name" value="Glycosidases"/>
    <property type="match status" value="1"/>
</dbReference>
<comment type="similarity">
    <text evidence="13">Belongs to the glycosyl hydrolase 5 (cellulase A) family.</text>
</comment>
<evidence type="ECO:0000256" key="1">
    <source>
        <dbReference type="ARBA" id="ARBA00004401"/>
    </source>
</evidence>
<dbReference type="GO" id="GO:0008422">
    <property type="term" value="F:beta-glucosidase activity"/>
    <property type="evidence" value="ECO:0007669"/>
    <property type="project" value="TreeGrafter"/>
</dbReference>
<dbReference type="InterPro" id="IPR050386">
    <property type="entry name" value="Glycosyl_hydrolase_5"/>
</dbReference>
<evidence type="ECO:0000256" key="2">
    <source>
        <dbReference type="ARBA" id="ARBA00022475"/>
    </source>
</evidence>
<evidence type="ECO:0000256" key="6">
    <source>
        <dbReference type="ARBA" id="ARBA00022989"/>
    </source>
</evidence>